<sequence>MSDHKMFSLLAILKEVNDREFRKKISVFPEDLRYYATIAGSIIGFENSKRVRETPPGVMERSEEFVSRLLDIVKLDPDDTFREMLETCLIDSLREELRFCCFNCTRFSGCLELDSLSVGELFRRRTRGEESDSLREEIARQVEAALRKTPYAESDEAYKHCKQFIHQYRTSTVGELFARYTDIAAALRRQFGIKYERILEEIVSINMAFYGKYNEQPFIFHDN</sequence>
<dbReference type="AlphaFoldDB" id="A0A953M1L4"/>
<accession>A0A953M1L4</accession>
<evidence type="ECO:0000313" key="2">
    <source>
        <dbReference type="Proteomes" id="UP000705867"/>
    </source>
</evidence>
<protein>
    <submittedName>
        <fullName evidence="1">Uncharacterized protein</fullName>
    </submittedName>
</protein>
<gene>
    <name evidence="1" type="ORF">K8I29_06425</name>
</gene>
<dbReference type="EMBL" id="JAIOIV010000049">
    <property type="protein sequence ID" value="MBZ0155838.1"/>
    <property type="molecule type" value="Genomic_DNA"/>
</dbReference>
<name>A0A953M1L4_9BACT</name>
<evidence type="ECO:0000313" key="1">
    <source>
        <dbReference type="EMBL" id="MBZ0155838.1"/>
    </source>
</evidence>
<proteinExistence type="predicted"/>
<reference evidence="1" key="2">
    <citation type="submission" date="2021-08" db="EMBL/GenBank/DDBJ databases">
        <authorList>
            <person name="Dalcin Martins P."/>
        </authorList>
    </citation>
    <scope>NUCLEOTIDE SEQUENCE</scope>
    <source>
        <strain evidence="1">MAG_39</strain>
    </source>
</reference>
<dbReference type="Proteomes" id="UP000705867">
    <property type="component" value="Unassembled WGS sequence"/>
</dbReference>
<organism evidence="1 2">
    <name type="scientific">Candidatus Nitrobium versatile</name>
    <dbReference type="NCBI Taxonomy" id="2884831"/>
    <lineage>
        <taxon>Bacteria</taxon>
        <taxon>Pseudomonadati</taxon>
        <taxon>Nitrospirota</taxon>
        <taxon>Nitrospiria</taxon>
        <taxon>Nitrospirales</taxon>
        <taxon>Nitrospiraceae</taxon>
        <taxon>Candidatus Nitrobium</taxon>
    </lineage>
</organism>
<comment type="caution">
    <text evidence="1">The sequence shown here is derived from an EMBL/GenBank/DDBJ whole genome shotgun (WGS) entry which is preliminary data.</text>
</comment>
<reference evidence="1" key="1">
    <citation type="journal article" date="2021" name="bioRxiv">
        <title>Unraveling nitrogen, sulfur and carbon metabolic pathways and microbial community transcriptional responses to substrate deprivation and toxicity stresses in a bioreactor mimicking anoxic brackish coastal sediment conditions.</title>
        <authorList>
            <person name="Martins P.D."/>
            <person name="Echeveste M.J."/>
            <person name="Arshad A."/>
            <person name="Kurth J."/>
            <person name="Ouboter H."/>
            <person name="Jetten M.S.M."/>
            <person name="Welte C.U."/>
        </authorList>
    </citation>
    <scope>NUCLEOTIDE SEQUENCE</scope>
    <source>
        <strain evidence="1">MAG_39</strain>
    </source>
</reference>